<proteinExistence type="predicted"/>
<feature type="region of interest" description="Disordered" evidence="22">
    <location>
        <begin position="655"/>
        <end position="700"/>
    </location>
</feature>
<dbReference type="GO" id="GO:0008360">
    <property type="term" value="P:regulation of cell shape"/>
    <property type="evidence" value="ECO:0007669"/>
    <property type="project" value="TreeGrafter"/>
</dbReference>
<feature type="compositionally biased region" description="Basic and acidic residues" evidence="22">
    <location>
        <begin position="1743"/>
        <end position="1762"/>
    </location>
</feature>
<evidence type="ECO:0000256" key="19">
    <source>
        <dbReference type="ARBA" id="ARBA00080864"/>
    </source>
</evidence>
<feature type="compositionally biased region" description="Low complexity" evidence="22">
    <location>
        <begin position="655"/>
        <end position="667"/>
    </location>
</feature>
<evidence type="ECO:0000256" key="21">
    <source>
        <dbReference type="PROSITE-ProRule" id="PRU00221"/>
    </source>
</evidence>
<feature type="region of interest" description="Disordered" evidence="22">
    <location>
        <begin position="801"/>
        <end position="859"/>
    </location>
</feature>
<evidence type="ECO:0000256" key="4">
    <source>
        <dbReference type="ARBA" id="ARBA00022553"/>
    </source>
</evidence>
<dbReference type="PROSITE" id="PS50014">
    <property type="entry name" value="BROMODOMAIN_2"/>
    <property type="match status" value="2"/>
</dbReference>
<accession>F7H882</accession>
<feature type="region of interest" description="Disordered" evidence="22">
    <location>
        <begin position="1809"/>
        <end position="1835"/>
    </location>
</feature>
<organism evidence="24 25">
    <name type="scientific">Callithrix jacchus</name>
    <name type="common">White-tufted-ear marmoset</name>
    <name type="synonym">Simia Jacchus</name>
    <dbReference type="NCBI Taxonomy" id="9483"/>
    <lineage>
        <taxon>Eukaryota</taxon>
        <taxon>Metazoa</taxon>
        <taxon>Chordata</taxon>
        <taxon>Craniata</taxon>
        <taxon>Vertebrata</taxon>
        <taxon>Euteleostomi</taxon>
        <taxon>Mammalia</taxon>
        <taxon>Eutheria</taxon>
        <taxon>Euarchontoglires</taxon>
        <taxon>Primates</taxon>
        <taxon>Haplorrhini</taxon>
        <taxon>Platyrrhini</taxon>
        <taxon>Cebidae</taxon>
        <taxon>Callitrichinae</taxon>
        <taxon>Callithrix</taxon>
        <taxon>Callithrix</taxon>
    </lineage>
</organism>
<feature type="compositionally biased region" description="Basic and acidic residues" evidence="22">
    <location>
        <begin position="1707"/>
        <end position="1720"/>
    </location>
</feature>
<dbReference type="GO" id="GO:0007010">
    <property type="term" value="P:cytoskeleton organization"/>
    <property type="evidence" value="ECO:0007669"/>
    <property type="project" value="TreeGrafter"/>
</dbReference>
<feature type="compositionally biased region" description="Basic residues" evidence="22">
    <location>
        <begin position="899"/>
        <end position="908"/>
    </location>
</feature>
<evidence type="ECO:0000256" key="15">
    <source>
        <dbReference type="ARBA" id="ARBA00023273"/>
    </source>
</evidence>
<dbReference type="SMART" id="SM00297">
    <property type="entry name" value="BROMO"/>
    <property type="match status" value="2"/>
</dbReference>
<dbReference type="Ensembl" id="ENSCJAT00000000550.4">
    <property type="protein sequence ID" value="ENSCJAP00000000513.4"/>
    <property type="gene ID" value="ENSCJAG00000015042.5"/>
</dbReference>
<feature type="region of interest" description="Disordered" evidence="22">
    <location>
        <begin position="2007"/>
        <end position="2071"/>
    </location>
</feature>
<dbReference type="HOGENOM" id="CLU_001108_0_1_1"/>
<reference evidence="24" key="3">
    <citation type="submission" date="2025-09" db="UniProtKB">
        <authorList>
            <consortium name="Ensembl"/>
        </authorList>
    </citation>
    <scope>IDENTIFICATION</scope>
</reference>
<feature type="region of interest" description="Disordered" evidence="22">
    <location>
        <begin position="2109"/>
        <end position="2177"/>
    </location>
</feature>
<feature type="region of interest" description="Disordered" evidence="22">
    <location>
        <begin position="1859"/>
        <end position="1912"/>
    </location>
</feature>
<evidence type="ECO:0000256" key="1">
    <source>
        <dbReference type="ARBA" id="ARBA00004123"/>
    </source>
</evidence>
<dbReference type="FunFam" id="2.130.10.10:FF:000023">
    <property type="entry name" value="Bromodomain and WD repeat domain containing 1"/>
    <property type="match status" value="1"/>
</dbReference>
<keyword evidence="12" id="KW-0804">Transcription</keyword>
<evidence type="ECO:0000313" key="25">
    <source>
        <dbReference type="Proteomes" id="UP000008225"/>
    </source>
</evidence>
<dbReference type="PROSITE" id="PS00633">
    <property type="entry name" value="BROMODOMAIN_1"/>
    <property type="match status" value="1"/>
</dbReference>
<keyword evidence="25" id="KW-1185">Reference proteome</keyword>
<feature type="compositionally biased region" description="Basic and acidic residues" evidence="22">
    <location>
        <begin position="2020"/>
        <end position="2036"/>
    </location>
</feature>
<feature type="compositionally biased region" description="Polar residues" evidence="22">
    <location>
        <begin position="1877"/>
        <end position="1889"/>
    </location>
</feature>
<evidence type="ECO:0000256" key="13">
    <source>
        <dbReference type="ARBA" id="ARBA00023212"/>
    </source>
</evidence>
<feature type="compositionally biased region" description="Basic and acidic residues" evidence="22">
    <location>
        <begin position="2048"/>
        <end position="2063"/>
    </location>
</feature>
<dbReference type="Gene3D" id="2.130.10.10">
    <property type="entry name" value="YVTN repeat-like/Quinoprotein amine dehydrogenase"/>
    <property type="match status" value="2"/>
</dbReference>
<evidence type="ECO:0000256" key="5">
    <source>
        <dbReference type="ARBA" id="ARBA00022574"/>
    </source>
</evidence>
<dbReference type="Pfam" id="PF00439">
    <property type="entry name" value="Bromodomain"/>
    <property type="match status" value="2"/>
</dbReference>
<dbReference type="InterPro" id="IPR036322">
    <property type="entry name" value="WD40_repeat_dom_sf"/>
</dbReference>
<dbReference type="Pfam" id="PF00400">
    <property type="entry name" value="WD40"/>
    <property type="match status" value="5"/>
</dbReference>
<feature type="compositionally biased region" description="Polar residues" evidence="22">
    <location>
        <begin position="668"/>
        <end position="677"/>
    </location>
</feature>
<evidence type="ECO:0000256" key="22">
    <source>
        <dbReference type="SAM" id="MobiDB-lite"/>
    </source>
</evidence>
<feature type="compositionally biased region" description="Polar residues" evidence="22">
    <location>
        <begin position="803"/>
        <end position="816"/>
    </location>
</feature>
<dbReference type="FunFam" id="1.20.920.10:FF:000017">
    <property type="entry name" value="Bromodomain and WD repeat domain containing 1"/>
    <property type="match status" value="1"/>
</dbReference>
<name>F7H882_CALJA</name>
<evidence type="ECO:0000256" key="2">
    <source>
        <dbReference type="ARBA" id="ARBA00004611"/>
    </source>
</evidence>
<dbReference type="PROSITE" id="PS00678">
    <property type="entry name" value="WD_REPEATS_1"/>
    <property type="match status" value="1"/>
</dbReference>
<dbReference type="InterPro" id="IPR057452">
    <property type="entry name" value="BRWD/PHIP_N"/>
</dbReference>
<keyword evidence="3" id="KW-0963">Cytoplasm</keyword>
<evidence type="ECO:0000259" key="23">
    <source>
        <dbReference type="PROSITE" id="PS50014"/>
    </source>
</evidence>
<evidence type="ECO:0000256" key="18">
    <source>
        <dbReference type="ARBA" id="ARBA00073816"/>
    </source>
</evidence>
<gene>
    <name evidence="24" type="primary">BRWD1</name>
</gene>
<comment type="subcellular location">
    <subcellularLocation>
        <location evidence="2">Cytoplasm</location>
        <location evidence="2">Cytoskeleton</location>
        <location evidence="2">Flagellum axoneme</location>
    </subcellularLocation>
    <subcellularLocation>
        <location evidence="1">Nucleus</location>
    </subcellularLocation>
</comment>
<dbReference type="FunFam" id="1.20.920.10:FF:000008">
    <property type="entry name" value="Bromodomain and WD repeat domain containing 3"/>
    <property type="match status" value="1"/>
</dbReference>
<feature type="compositionally biased region" description="Polar residues" evidence="22">
    <location>
        <begin position="2134"/>
        <end position="2159"/>
    </location>
</feature>
<feature type="compositionally biased region" description="Basic and acidic residues" evidence="22">
    <location>
        <begin position="1541"/>
        <end position="1553"/>
    </location>
</feature>
<feature type="compositionally biased region" description="Basic and acidic residues" evidence="22">
    <location>
        <begin position="2109"/>
        <end position="2133"/>
    </location>
</feature>
<feature type="compositionally biased region" description="Basic and acidic residues" evidence="22">
    <location>
        <begin position="1668"/>
        <end position="1679"/>
    </location>
</feature>
<dbReference type="Gene3D" id="2.30.30.1040">
    <property type="match status" value="1"/>
</dbReference>
<dbReference type="PRINTS" id="PR00503">
    <property type="entry name" value="BROMODOMAIN"/>
</dbReference>
<dbReference type="Proteomes" id="UP000008225">
    <property type="component" value="Chromosome 21"/>
</dbReference>
<dbReference type="FunFam" id="2.30.30.1040:FF:000003">
    <property type="entry name" value="Bromodomain and WD repeat domain containing 1"/>
    <property type="match status" value="1"/>
</dbReference>
<dbReference type="CDD" id="cd05496">
    <property type="entry name" value="Bromo_WDR9_II"/>
    <property type="match status" value="1"/>
</dbReference>
<evidence type="ECO:0000256" key="20">
    <source>
        <dbReference type="PROSITE-ProRule" id="PRU00035"/>
    </source>
</evidence>
<dbReference type="CDD" id="cd05529">
    <property type="entry name" value="Bromo_WDR9_I_like"/>
    <property type="match status" value="1"/>
</dbReference>
<feature type="compositionally biased region" description="Low complexity" evidence="22">
    <location>
        <begin position="1554"/>
        <end position="1565"/>
    </location>
</feature>
<dbReference type="Bgee" id="ENSCJAG00000015042">
    <property type="expression patterns" value="Expressed in ovary and 6 other cell types or tissues"/>
</dbReference>
<keyword evidence="7" id="KW-0282">Flagellum</keyword>
<evidence type="ECO:0000256" key="14">
    <source>
        <dbReference type="ARBA" id="ARBA00023242"/>
    </source>
</evidence>
<keyword evidence="5 21" id="KW-0853">WD repeat</keyword>
<feature type="domain" description="Bromo" evidence="23">
    <location>
        <begin position="1169"/>
        <end position="1239"/>
    </location>
</feature>
<evidence type="ECO:0000256" key="7">
    <source>
        <dbReference type="ARBA" id="ARBA00022846"/>
    </source>
</evidence>
<dbReference type="InterPro" id="IPR015943">
    <property type="entry name" value="WD40/YVTN_repeat-like_dom_sf"/>
</dbReference>
<feature type="compositionally biased region" description="Low complexity" evidence="22">
    <location>
        <begin position="846"/>
        <end position="859"/>
    </location>
</feature>
<feature type="compositionally biased region" description="Acidic residues" evidence="22">
    <location>
        <begin position="1269"/>
        <end position="1281"/>
    </location>
</feature>
<sequence>MAEPSSARRPVPLIESELYFLIARYLSAGPCRRAAQVSLLPKRLDWEGNEHNRSYEELVLSNKHVAPDHLLQICQRIGPMLDKEIPPSISRVTSLLGAGRQSLLRTAKDCRHTVWKGSAFAALHRGRPPEMPVNYGSPPNLVEIHRGKQLTGCSTFSTAFPGTMYQHIKMHRRILGHLSAVYCVAFDRTGHRIFTGSDDCLVKIWSTHNGRLLSTLRGHSAEISDMAVNYENTMIAAGSCDKIIRVWCLRTCAPVAVLQGHTGSITSLQFSPMAKGSQRYMVSTGADGTVCFWQWDLESLKFSPRPLKFTEKPRPGVQMLCSSFSVGGMFLATGSTDHVIRMYFLGFEAPEKIAELESHTDKVDSIQFCNSGDRFLSGSRDGTARIWRFEQLEWRSILLDMSTRISGDLSSEEERFMKPKVTMIAWNQNDSIVVTAVNDHVLKVWNSYTGQLLHNLLGHADEVFVLETHPFDSRIMLSAGHDGSIFIWDITKGTKMKHYFNMIEGQGHGAVFDCKFSQDGQHFACTDSHGHLLIFGFGCSKPYEKIPDQMFFHTDYRPLIRDSNNYVLDEQTQQAPHLMPPPFLVDVDGNPHPTKYQRLVPGRENSADEHLVPQLGYVATSDGEVIEQIISLQTNDNDERNPESSILDGMIRQLQQQQDQRMGADQDTIPSGLSNGEETPRRGFRRQSLDIQSPPNIGLRRSGQVEGVRQMHQNAPRSQIATERDLQAWKRRVVVPEVPLGIFRKLEDFRLEKGEEERNLYIIGRKRKTLQLSHKSDSVVLASQSRQRTCRRKYPNYGRRNLSWRQLSSGNESSSSVRHETSCDQSEGSCSSEEDEWRSDRKSESYSESSSDSSSRYSDWTADAGINLQPPLRTSCRRRITRFCSSSEDEISTENISPPKRRRKRKKENKPTKENLRRMTPAELANMEHLYEFHPPVWITDTTLRKSPFVPQMGDEVIYFRQGHEAYIEAVRRNNIYELNPNKEPWRKMDLRDQELVKIVGIRYEVGPPTLCCLKLAFIDPATGKLMDKSFSIRYHDMPDVIDFLVLRQFYDEARQRNWQSCDRFRSIIDDAWWFGTVLSQEPYQPQYPDSHFQCYVVRWDNTEIEKLSPWDMEPIPDNVDPPEELGASISVTSDELEKLLYKPQAGEWGQKSRDEECDRIISGIDQLLNLDIAAAFAGPVDLCTYPKYCTVVAYPTDLYTIRMRLVNRFYRRLSALVWEVRYIEHNARTFNEPESVIARSAKKITDQLLKFIKNQQCTHISEVSNTSENDEQNAEDLDDSDLPKTSSGRRRVHDGKKSIRATNYVESNWKKQCKELVNLIFQCEDSEPFRQPVDLVEYPDYRDIIDTPMDFGTVRETLDAGNYDSPLEFCKDIRLIFSNAKAYTPNKRSKIYSMTLRLSALFEEKMKKISSDFKIGQKFSEKLRRSQRFKQRQNCKGDSQPNKSIRNLKQKRLKSQTKVIPELVGSPTQSTSSRTAYPGTHKTSAGISSGVTSGDSSDSAQSSERRRRNRPITNGSTLSESEIEDFLATSLSSSASSSSEESKENSRARESSLRSGLSRSSNLRVTRTRAAQRKTGPVSLENGCGRKATRKRVFLSDSDNNSLETGEILKARAGNNRKVLRKCAAVAANKIKLMSDVEENSSSESVCSGRKLPHRNASAVARKKLLHNSEDDQSLKSEIEEEEQKDQSQPLPVSNSDAAQSNVDESENRDSESESDLRVARKNWHANGYKYHTPAPSKTKFLKIESSEEDSKSHDSDDECNRTAGPSTSVQKIKAESISEEADSGPGKSGGRKYNTFHKNVSFFKKAKILSDSEDSESEEQERDREDGKCHKMEMNPISGNLNCDPIAMSQCFSDHVSETDLDSDDDKKEKPNSFMKDSTSQDNGQNRKISKKRVCSSDSDSSLHVVKKSSKARTGLLRITRRCAATAANKIKLMSDVEDVTLENVRTRSKNGRKKPLHLAFTTAKKKLGDCEGSVHCNMPSEQCASDDKPPDPVSEGSTEVLNQAVNGDSDSEGMLNSEHKHRDTSIHKTDAPSKRKSSSVASSEEDSKSHIPGSETDRTVSSESTLAQKATAENNFEVELNYGLRRWNGRRLRTYGKAPFSKTKVIHDSQEAAEKEVKRKRLHPELENLKISETTGNSKLRPATSSKSSDLGSVTESDIDCTDNTKTKRRKTKGKAKVVRKGKTFTANISKTVRRQRQSKRPRLSVDDNDWEDVDYAKSKRVLRRSKIKTRNQGRRTVRYHDGDDDRSLENVLDFNDCTL</sequence>
<feature type="compositionally biased region" description="Low complexity" evidence="22">
    <location>
        <begin position="1489"/>
        <end position="1503"/>
    </location>
</feature>
<feature type="repeat" description="WD" evidence="21">
    <location>
        <begin position="421"/>
        <end position="455"/>
    </location>
</feature>
<keyword evidence="6" id="KW-0677">Repeat</keyword>
<feature type="repeat" description="WD" evidence="21">
    <location>
        <begin position="456"/>
        <end position="498"/>
    </location>
</feature>
<feature type="repeat" description="WD" evidence="21">
    <location>
        <begin position="356"/>
        <end position="390"/>
    </location>
</feature>
<dbReference type="InterPro" id="IPR052060">
    <property type="entry name" value="Bromo_WD_repeat"/>
</dbReference>
<dbReference type="InterPro" id="IPR001487">
    <property type="entry name" value="Bromodomain"/>
</dbReference>
<feature type="region of interest" description="Disordered" evidence="22">
    <location>
        <begin position="887"/>
        <end position="915"/>
    </location>
</feature>
<feature type="domain" description="Bromo" evidence="23">
    <location>
        <begin position="1322"/>
        <end position="1392"/>
    </location>
</feature>
<dbReference type="Gene3D" id="1.20.920.10">
    <property type="entry name" value="Bromodomain-like"/>
    <property type="match status" value="2"/>
</dbReference>
<comment type="subunit">
    <text evidence="17">Interacts with SMARCA4.</text>
</comment>
<dbReference type="Pfam" id="PF25437">
    <property type="entry name" value="BRWD1_N"/>
    <property type="match status" value="1"/>
</dbReference>
<dbReference type="PANTHER" id="PTHR16266:SF26">
    <property type="entry name" value="BROMODOMAIN AND WD REPEAT-CONTAINING PROTEIN 1"/>
    <property type="match status" value="1"/>
</dbReference>
<keyword evidence="13" id="KW-0206">Cytoskeleton</keyword>
<feature type="compositionally biased region" description="Acidic residues" evidence="22">
    <location>
        <begin position="1813"/>
        <end position="1822"/>
    </location>
</feature>
<dbReference type="InterPro" id="IPR018359">
    <property type="entry name" value="Bromodomain_CS"/>
</dbReference>
<reference evidence="24" key="1">
    <citation type="submission" date="2009-03" db="EMBL/GenBank/DDBJ databases">
        <authorList>
            <person name="Warren W."/>
            <person name="Ye L."/>
            <person name="Minx P."/>
            <person name="Worley K."/>
            <person name="Gibbs R."/>
            <person name="Wilson R.K."/>
        </authorList>
    </citation>
    <scope>NUCLEOTIDE SEQUENCE [LARGE SCALE GENOMIC DNA]</scope>
</reference>
<feature type="compositionally biased region" description="Low complexity" evidence="22">
    <location>
        <begin position="1531"/>
        <end position="1540"/>
    </location>
</feature>
<dbReference type="PANTHER" id="PTHR16266">
    <property type="entry name" value="WD REPEAT DOMAIN 9"/>
    <property type="match status" value="1"/>
</dbReference>
<comment type="function">
    <text evidence="16">May be a transcriptional activator. May be involved in chromatin remodeling. Plays a role in the regulation of cell morphology and cytoskeletal organization. Required in the control of cell shape.</text>
</comment>
<evidence type="ECO:0000313" key="24">
    <source>
        <dbReference type="Ensembl" id="ENSCJAP00000000513.4"/>
    </source>
</evidence>
<feature type="region of interest" description="Disordered" evidence="22">
    <location>
        <begin position="1664"/>
        <end position="1796"/>
    </location>
</feature>
<feature type="repeat" description="WD" evidence="21">
    <location>
        <begin position="174"/>
        <end position="215"/>
    </location>
</feature>
<dbReference type="CDD" id="cd00200">
    <property type="entry name" value="WD40"/>
    <property type="match status" value="1"/>
</dbReference>
<dbReference type="SMART" id="SM00320">
    <property type="entry name" value="WD40"/>
    <property type="match status" value="8"/>
</dbReference>
<feature type="compositionally biased region" description="Basic and acidic residues" evidence="22">
    <location>
        <begin position="1823"/>
        <end position="1835"/>
    </location>
</feature>
<protein>
    <recommendedName>
        <fullName evidence="18">Bromodomain and WD repeat-containing protein 1</fullName>
    </recommendedName>
    <alternativeName>
        <fullName evidence="19">WD repeat-containing protein 9</fullName>
    </alternativeName>
</protein>
<keyword evidence="4" id="KW-0597">Phosphoprotein</keyword>
<dbReference type="InterPro" id="IPR057451">
    <property type="entry name" value="BRWD/PHIP_AD"/>
</dbReference>
<dbReference type="SUPFAM" id="SSF50978">
    <property type="entry name" value="WD40 repeat-like"/>
    <property type="match status" value="1"/>
</dbReference>
<dbReference type="SUPFAM" id="SSF47370">
    <property type="entry name" value="Bromodomain"/>
    <property type="match status" value="2"/>
</dbReference>
<dbReference type="FunFam" id="2.130.10.10:FF:000071">
    <property type="entry name" value="Bromodomain and WD repeat domain containing 1"/>
    <property type="match status" value="1"/>
</dbReference>
<feature type="compositionally biased region" description="Polar residues" evidence="22">
    <location>
        <begin position="1512"/>
        <end position="1521"/>
    </location>
</feature>
<evidence type="ECO:0000256" key="9">
    <source>
        <dbReference type="ARBA" id="ARBA00023069"/>
    </source>
</evidence>
<evidence type="ECO:0000256" key="6">
    <source>
        <dbReference type="ARBA" id="ARBA00022737"/>
    </source>
</evidence>
<evidence type="ECO:0000256" key="11">
    <source>
        <dbReference type="ARBA" id="ARBA00023159"/>
    </source>
</evidence>
<evidence type="ECO:0000256" key="12">
    <source>
        <dbReference type="ARBA" id="ARBA00023163"/>
    </source>
</evidence>
<keyword evidence="8" id="KW-0805">Transcription regulation</keyword>
<evidence type="ECO:0000256" key="3">
    <source>
        <dbReference type="ARBA" id="ARBA00022490"/>
    </source>
</evidence>
<dbReference type="InterPro" id="IPR036427">
    <property type="entry name" value="Bromodomain-like_sf"/>
</dbReference>
<keyword evidence="15" id="KW-0966">Cell projection</keyword>
<evidence type="ECO:0000256" key="17">
    <source>
        <dbReference type="ARBA" id="ARBA00062769"/>
    </source>
</evidence>
<dbReference type="PROSITE" id="PS50294">
    <property type="entry name" value="WD_REPEATS_REGION"/>
    <property type="match status" value="5"/>
</dbReference>
<keyword evidence="10 20" id="KW-0103">Bromodomain</keyword>
<dbReference type="GO" id="GO:0005654">
    <property type="term" value="C:nucleoplasm"/>
    <property type="evidence" value="ECO:0007669"/>
    <property type="project" value="UniProtKB-ARBA"/>
</dbReference>
<dbReference type="GeneTree" id="ENSGT00950000183107"/>
<feature type="repeat" description="WD" evidence="21">
    <location>
        <begin position="258"/>
        <end position="294"/>
    </location>
</feature>
<reference evidence="24" key="2">
    <citation type="submission" date="2025-08" db="UniProtKB">
        <authorList>
            <consortium name="Ensembl"/>
        </authorList>
    </citation>
    <scope>IDENTIFICATION</scope>
</reference>
<feature type="compositionally biased region" description="Polar residues" evidence="22">
    <location>
        <begin position="1435"/>
        <end position="1446"/>
    </location>
</feature>
<dbReference type="PROSITE" id="PS50082">
    <property type="entry name" value="WD_REPEATS_2"/>
    <property type="match status" value="6"/>
</dbReference>
<feature type="compositionally biased region" description="Polar residues" evidence="22">
    <location>
        <begin position="1467"/>
        <end position="1488"/>
    </location>
</feature>
<feature type="repeat" description="WD" evidence="21">
    <location>
        <begin position="216"/>
        <end position="257"/>
    </location>
</feature>
<evidence type="ECO:0000256" key="16">
    <source>
        <dbReference type="ARBA" id="ARBA00053491"/>
    </source>
</evidence>
<feature type="compositionally biased region" description="Basic residues" evidence="22">
    <location>
        <begin position="1447"/>
        <end position="1456"/>
    </location>
</feature>
<dbReference type="InterPro" id="IPR019775">
    <property type="entry name" value="WD40_repeat_CS"/>
</dbReference>
<evidence type="ECO:0000256" key="8">
    <source>
        <dbReference type="ARBA" id="ARBA00023015"/>
    </source>
</evidence>
<keyword evidence="11" id="KW-0010">Activator</keyword>
<feature type="region of interest" description="Disordered" evidence="22">
    <location>
        <begin position="1263"/>
        <end position="1296"/>
    </location>
</feature>
<feature type="region of interest" description="Disordered" evidence="22">
    <location>
        <begin position="1425"/>
        <end position="1586"/>
    </location>
</feature>
<dbReference type="Pfam" id="PF25313">
    <property type="entry name" value="BRWD_AD"/>
    <property type="match status" value="1"/>
</dbReference>
<evidence type="ECO:0000256" key="10">
    <source>
        <dbReference type="ARBA" id="ARBA00023117"/>
    </source>
</evidence>
<dbReference type="InterPro" id="IPR001680">
    <property type="entry name" value="WD40_rpt"/>
</dbReference>
<dbReference type="GO" id="GO:0006357">
    <property type="term" value="P:regulation of transcription by RNA polymerase II"/>
    <property type="evidence" value="ECO:0007669"/>
    <property type="project" value="TreeGrafter"/>
</dbReference>
<keyword evidence="14" id="KW-0539">Nucleus</keyword>
<feature type="compositionally biased region" description="Polar residues" evidence="22">
    <location>
        <begin position="1688"/>
        <end position="1704"/>
    </location>
</feature>
<keyword evidence="9" id="KW-0969">Cilium</keyword>